<protein>
    <submittedName>
        <fullName evidence="2">Uncharacterized protein</fullName>
    </submittedName>
</protein>
<sequence>MTIKSQYIRQHDLTQWVNGYGNIPHIYPKDGEHGYVTISAYLQEIVPQIEKRLYKEAKQSEDDSSLPVSNTGNPMIRINECPLMGSTYPYTSTRARPNGMPDPLPLGNG</sequence>
<gene>
    <name evidence="2" type="ORF">VP01_8252g1</name>
</gene>
<evidence type="ECO:0000313" key="3">
    <source>
        <dbReference type="Proteomes" id="UP000037035"/>
    </source>
</evidence>
<dbReference type="EMBL" id="LAVV01013774">
    <property type="protein sequence ID" value="KNZ45325.1"/>
    <property type="molecule type" value="Genomic_DNA"/>
</dbReference>
<comment type="caution">
    <text evidence="2">The sequence shown here is derived from an EMBL/GenBank/DDBJ whole genome shotgun (WGS) entry which is preliminary data.</text>
</comment>
<dbReference type="OrthoDB" id="2517652at2759"/>
<evidence type="ECO:0000256" key="1">
    <source>
        <dbReference type="SAM" id="MobiDB-lite"/>
    </source>
</evidence>
<feature type="region of interest" description="Disordered" evidence="1">
    <location>
        <begin position="87"/>
        <end position="109"/>
    </location>
</feature>
<reference evidence="2 3" key="1">
    <citation type="submission" date="2015-08" db="EMBL/GenBank/DDBJ databases">
        <title>Next Generation Sequencing and Analysis of the Genome of Puccinia sorghi L Schw, the Causal Agent of Maize Common Rust.</title>
        <authorList>
            <person name="Rochi L."/>
            <person name="Burguener G."/>
            <person name="Darino M."/>
            <person name="Turjanski A."/>
            <person name="Kreff E."/>
            <person name="Dieguez M.J."/>
            <person name="Sacco F."/>
        </authorList>
    </citation>
    <scope>NUCLEOTIDE SEQUENCE [LARGE SCALE GENOMIC DNA]</scope>
    <source>
        <strain evidence="2 3">RO10H11247</strain>
    </source>
</reference>
<evidence type="ECO:0000313" key="2">
    <source>
        <dbReference type="EMBL" id="KNZ45325.1"/>
    </source>
</evidence>
<feature type="compositionally biased region" description="Pro residues" evidence="1">
    <location>
        <begin position="100"/>
        <end position="109"/>
    </location>
</feature>
<keyword evidence="3" id="KW-1185">Reference proteome</keyword>
<accession>A0A0L6UBZ1</accession>
<dbReference type="Proteomes" id="UP000037035">
    <property type="component" value="Unassembled WGS sequence"/>
</dbReference>
<dbReference type="VEuPathDB" id="FungiDB:VP01_8252g1"/>
<organism evidence="2 3">
    <name type="scientific">Puccinia sorghi</name>
    <dbReference type="NCBI Taxonomy" id="27349"/>
    <lineage>
        <taxon>Eukaryota</taxon>
        <taxon>Fungi</taxon>
        <taxon>Dikarya</taxon>
        <taxon>Basidiomycota</taxon>
        <taxon>Pucciniomycotina</taxon>
        <taxon>Pucciniomycetes</taxon>
        <taxon>Pucciniales</taxon>
        <taxon>Pucciniaceae</taxon>
        <taxon>Puccinia</taxon>
    </lineage>
</organism>
<proteinExistence type="predicted"/>
<dbReference type="AlphaFoldDB" id="A0A0L6UBZ1"/>
<name>A0A0L6UBZ1_9BASI</name>